<feature type="DNA-binding region" description="HMG box" evidence="1">
    <location>
        <begin position="291"/>
        <end position="357"/>
    </location>
</feature>
<feature type="coiled-coil region" evidence="2">
    <location>
        <begin position="339"/>
        <end position="377"/>
    </location>
</feature>
<dbReference type="InterPro" id="IPR009071">
    <property type="entry name" value="HMG_box_dom"/>
</dbReference>
<feature type="compositionally biased region" description="Basic and acidic residues" evidence="3">
    <location>
        <begin position="273"/>
        <end position="290"/>
    </location>
</feature>
<feature type="compositionally biased region" description="Basic residues" evidence="3">
    <location>
        <begin position="74"/>
        <end position="84"/>
    </location>
</feature>
<dbReference type="OrthoDB" id="1919336at2759"/>
<dbReference type="AlphaFoldDB" id="A0A9R0ICK2"/>
<feature type="DNA-binding region" description="HMG box" evidence="1">
    <location>
        <begin position="417"/>
        <end position="485"/>
    </location>
</feature>
<dbReference type="Proteomes" id="UP000813463">
    <property type="component" value="Chromosome 6"/>
</dbReference>
<evidence type="ECO:0000256" key="1">
    <source>
        <dbReference type="PROSITE-ProRule" id="PRU00267"/>
    </source>
</evidence>
<feature type="domain" description="HMG box" evidence="4">
    <location>
        <begin position="417"/>
        <end position="485"/>
    </location>
</feature>
<evidence type="ECO:0000313" key="6">
    <source>
        <dbReference type="RefSeq" id="XP_021846691.1"/>
    </source>
</evidence>
<feature type="coiled-coil region" evidence="2">
    <location>
        <begin position="467"/>
        <end position="494"/>
    </location>
</feature>
<dbReference type="PANTHER" id="PTHR46912:SF1">
    <property type="entry name" value="HIGH MOBILITY GROUP B PROTEIN 13"/>
    <property type="match status" value="1"/>
</dbReference>
<dbReference type="CDD" id="cd22006">
    <property type="entry name" value="HMG-box_AtHMGB6-like_rpt1"/>
    <property type="match status" value="1"/>
</dbReference>
<evidence type="ECO:0000313" key="5">
    <source>
        <dbReference type="Proteomes" id="UP000813463"/>
    </source>
</evidence>
<gene>
    <name evidence="6" type="primary">LOC110786442</name>
</gene>
<accession>A0A9R0ICK2</accession>
<evidence type="ECO:0000256" key="3">
    <source>
        <dbReference type="SAM" id="MobiDB-lite"/>
    </source>
</evidence>
<dbReference type="GeneID" id="110786442"/>
<keyword evidence="5" id="KW-1185">Reference proteome</keyword>
<sequence>MAATATTPALPMASDPVPTKKSRSRKALKEKNPSSNEANILAGKSADPLDLPVSVPESDPLKENHETLSQPRSEKKKSKSKSKAKKVEETNSFEKDLQEMQEMLEKMKIEKEKTEEILKEKDEILKKKDEEQQKLQSELKKLQKMKEFKPTMTLPVLKDKEVEKKDKKKKECPERKRPAAAYALWCKDQWNEIKKENPNADFKEVSNIMGAKWKSLTPEEKKPYEEKYQAEKEAYLQIVSKEKREIEAMKLLEDEQKQKTAMELLNQYLEFKQEANKETKKPKKEKDPLKPKQPMSAFFLYSNERRSGLLGEGKNILEASKIIGEEWKSLSEEQKRPYEEKAKEIKEKYQQEMEVYKQKKEEEAASLKKEEDEFMKIQKVEALQLLKKKEKTDNIIKKTKEIKKKSKEEKVTDPNKPKRPVSSFFLFSMEERKNLVKERSETSYSTVTALISLKWKELSEEEKKGWNDKAAESMAAYKKELEEYNKKQSEAGAETGAK</sequence>
<dbReference type="SUPFAM" id="SSF47095">
    <property type="entry name" value="HMG-box"/>
    <property type="match status" value="3"/>
</dbReference>
<keyword evidence="1" id="KW-0238">DNA-binding</keyword>
<keyword evidence="1" id="KW-0539">Nucleus</keyword>
<dbReference type="GO" id="GO:0005634">
    <property type="term" value="C:nucleus"/>
    <property type="evidence" value="ECO:0007669"/>
    <property type="project" value="UniProtKB-UniRule"/>
</dbReference>
<proteinExistence type="predicted"/>
<dbReference type="PANTHER" id="PTHR46912">
    <property type="entry name" value="HIGH MOBILITY GROUP B PROTEIN 13"/>
    <property type="match status" value="1"/>
</dbReference>
<dbReference type="GO" id="GO:0003677">
    <property type="term" value="F:DNA binding"/>
    <property type="evidence" value="ECO:0000318"/>
    <property type="project" value="GO_Central"/>
</dbReference>
<reference evidence="5" key="1">
    <citation type="journal article" date="2021" name="Nat. Commun.">
        <title>Genomic analyses provide insights into spinach domestication and the genetic basis of agronomic traits.</title>
        <authorList>
            <person name="Cai X."/>
            <person name="Sun X."/>
            <person name="Xu C."/>
            <person name="Sun H."/>
            <person name="Wang X."/>
            <person name="Ge C."/>
            <person name="Zhang Z."/>
            <person name="Wang Q."/>
            <person name="Fei Z."/>
            <person name="Jiao C."/>
            <person name="Wang Q."/>
        </authorList>
    </citation>
    <scope>NUCLEOTIDE SEQUENCE [LARGE SCALE GENOMIC DNA]</scope>
    <source>
        <strain evidence="5">cv. Varoflay</strain>
    </source>
</reference>
<feature type="region of interest" description="Disordered" evidence="3">
    <location>
        <begin position="1"/>
        <end position="97"/>
    </location>
</feature>
<feature type="domain" description="HMG box" evidence="4">
    <location>
        <begin position="291"/>
        <end position="357"/>
    </location>
</feature>
<dbReference type="Pfam" id="PF00505">
    <property type="entry name" value="HMG_box"/>
    <property type="match status" value="3"/>
</dbReference>
<evidence type="ECO:0000259" key="4">
    <source>
        <dbReference type="PROSITE" id="PS50118"/>
    </source>
</evidence>
<dbReference type="InterPro" id="IPR044601">
    <property type="entry name" value="HMGB6/HMGB13"/>
</dbReference>
<dbReference type="Gene3D" id="1.10.30.10">
    <property type="entry name" value="High mobility group box domain"/>
    <property type="match status" value="3"/>
</dbReference>
<dbReference type="KEGG" id="soe:110786442"/>
<reference evidence="6" key="2">
    <citation type="submission" date="2025-08" db="UniProtKB">
        <authorList>
            <consortium name="RefSeq"/>
        </authorList>
    </citation>
    <scope>IDENTIFICATION</scope>
    <source>
        <tissue evidence="6">Leaf</tissue>
    </source>
</reference>
<dbReference type="RefSeq" id="XP_021846691.1">
    <property type="nucleotide sequence ID" value="XM_021990999.2"/>
</dbReference>
<name>A0A9R0ICK2_SPIOL</name>
<dbReference type="PROSITE" id="PS50118">
    <property type="entry name" value="HMG_BOX_2"/>
    <property type="match status" value="3"/>
</dbReference>
<keyword evidence="2" id="KW-0175">Coiled coil</keyword>
<protein>
    <submittedName>
        <fullName evidence="6">High mobility group B protein 13</fullName>
    </submittedName>
</protein>
<organism evidence="5 6">
    <name type="scientific">Spinacia oleracea</name>
    <name type="common">Spinach</name>
    <dbReference type="NCBI Taxonomy" id="3562"/>
    <lineage>
        <taxon>Eukaryota</taxon>
        <taxon>Viridiplantae</taxon>
        <taxon>Streptophyta</taxon>
        <taxon>Embryophyta</taxon>
        <taxon>Tracheophyta</taxon>
        <taxon>Spermatophyta</taxon>
        <taxon>Magnoliopsida</taxon>
        <taxon>eudicotyledons</taxon>
        <taxon>Gunneridae</taxon>
        <taxon>Pentapetalae</taxon>
        <taxon>Caryophyllales</taxon>
        <taxon>Chenopodiaceae</taxon>
        <taxon>Chenopodioideae</taxon>
        <taxon>Anserineae</taxon>
        <taxon>Spinacia</taxon>
    </lineage>
</organism>
<feature type="compositionally biased region" description="Basic and acidic residues" evidence="3">
    <location>
        <begin position="85"/>
        <end position="97"/>
    </location>
</feature>
<evidence type="ECO:0000256" key="2">
    <source>
        <dbReference type="SAM" id="Coils"/>
    </source>
</evidence>
<feature type="DNA-binding region" description="HMG box" evidence="1">
    <location>
        <begin position="175"/>
        <end position="243"/>
    </location>
</feature>
<dbReference type="InterPro" id="IPR036910">
    <property type="entry name" value="HMG_box_dom_sf"/>
</dbReference>
<feature type="compositionally biased region" description="Low complexity" evidence="3">
    <location>
        <begin position="1"/>
        <end position="13"/>
    </location>
</feature>
<feature type="domain" description="HMG box" evidence="4">
    <location>
        <begin position="175"/>
        <end position="243"/>
    </location>
</feature>
<dbReference type="SMART" id="SM00398">
    <property type="entry name" value="HMG"/>
    <property type="match status" value="3"/>
</dbReference>
<feature type="region of interest" description="Disordered" evidence="3">
    <location>
        <begin position="273"/>
        <end position="294"/>
    </location>
</feature>